<dbReference type="OrthoDB" id="8905724at2"/>
<keyword evidence="2" id="KW-0342">GTP-binding</keyword>
<comment type="caution">
    <text evidence="3">The sequence shown here is derived from an EMBL/GenBank/DDBJ whole genome shotgun (WGS) entry which is preliminary data.</text>
</comment>
<organism evidence="3 4">
    <name type="scientific">Proteobacteria bacterium 228</name>
    <dbReference type="NCBI Taxonomy" id="2083153"/>
    <lineage>
        <taxon>Bacteria</taxon>
        <taxon>Pseudomonadati</taxon>
        <taxon>Pseudomonadota</taxon>
    </lineage>
</organism>
<dbReference type="GO" id="GO:0005525">
    <property type="term" value="F:GTP binding"/>
    <property type="evidence" value="ECO:0007669"/>
    <property type="project" value="UniProtKB-KW"/>
</dbReference>
<name>A0A2S5KWP2_9PROT</name>
<evidence type="ECO:0000256" key="2">
    <source>
        <dbReference type="ARBA" id="ARBA00023134"/>
    </source>
</evidence>
<proteinExistence type="predicted"/>
<dbReference type="Proteomes" id="UP000238196">
    <property type="component" value="Unassembled WGS sequence"/>
</dbReference>
<gene>
    <name evidence="3" type="ORF">C4K68_00790</name>
</gene>
<accession>A0A2S5KWP2</accession>
<dbReference type="SUPFAM" id="SSF50465">
    <property type="entry name" value="EF-Tu/eEF-1alpha/eIF2-gamma C-terminal domain"/>
    <property type="match status" value="1"/>
</dbReference>
<reference evidence="3 4" key="1">
    <citation type="submission" date="2018-02" db="EMBL/GenBank/DDBJ databases">
        <title>novel marine gammaproteobacteria from coastal saline agro ecosystem.</title>
        <authorList>
            <person name="Krishnan R."/>
            <person name="Ramesh Kumar N."/>
        </authorList>
    </citation>
    <scope>NUCLEOTIDE SEQUENCE [LARGE SCALE GENOMIC DNA]</scope>
    <source>
        <strain evidence="3 4">228</strain>
    </source>
</reference>
<sequence>MWKPYQEKRGRLPDFLVEYRFLTPEEGGKTTTPFQGYRSDLHYEGEDLNKDGMYCIWPEFLNDDGSVKTEENEHVAESRKAYMWILFFDEMWEYHAKNARPGRKCWFMEGSRKVAEATIIEQIALTHNIKSIKS</sequence>
<dbReference type="Gene3D" id="2.40.30.10">
    <property type="entry name" value="Translation factors"/>
    <property type="match status" value="1"/>
</dbReference>
<dbReference type="AlphaFoldDB" id="A0A2S5KWP2"/>
<keyword evidence="1" id="KW-0547">Nucleotide-binding</keyword>
<evidence type="ECO:0000256" key="1">
    <source>
        <dbReference type="ARBA" id="ARBA00022741"/>
    </source>
</evidence>
<dbReference type="EMBL" id="PRLP01000003">
    <property type="protein sequence ID" value="PPC79274.1"/>
    <property type="molecule type" value="Genomic_DNA"/>
</dbReference>
<evidence type="ECO:0000313" key="3">
    <source>
        <dbReference type="EMBL" id="PPC79274.1"/>
    </source>
</evidence>
<protein>
    <submittedName>
        <fullName evidence="3">Uncharacterized protein</fullName>
    </submittedName>
</protein>
<dbReference type="InterPro" id="IPR009001">
    <property type="entry name" value="Transl_elong_EF1A/Init_IF2_C"/>
</dbReference>
<evidence type="ECO:0000313" key="4">
    <source>
        <dbReference type="Proteomes" id="UP000238196"/>
    </source>
</evidence>